<accession>A0A0F9G256</accession>
<comment type="caution">
    <text evidence="1">The sequence shown here is derived from an EMBL/GenBank/DDBJ whole genome shotgun (WGS) entry which is preliminary data.</text>
</comment>
<evidence type="ECO:0008006" key="2">
    <source>
        <dbReference type="Google" id="ProtNLM"/>
    </source>
</evidence>
<sequence>MDISQYFVNSQNWEVLEFPRHKNAEGDALRIAIRLIDGDEYVEMQAAEGEDPKAVLERMIRAVACDPDTGERLFPDGSGPALKALKADVTTAVVFSVTAMISEFSEEKKKSKKPRRSG</sequence>
<gene>
    <name evidence="1" type="ORF">LCGC14_2234870</name>
</gene>
<evidence type="ECO:0000313" key="1">
    <source>
        <dbReference type="EMBL" id="KKL57492.1"/>
    </source>
</evidence>
<dbReference type="EMBL" id="LAZR01030148">
    <property type="protein sequence ID" value="KKL57492.1"/>
    <property type="molecule type" value="Genomic_DNA"/>
</dbReference>
<organism evidence="1">
    <name type="scientific">marine sediment metagenome</name>
    <dbReference type="NCBI Taxonomy" id="412755"/>
    <lineage>
        <taxon>unclassified sequences</taxon>
        <taxon>metagenomes</taxon>
        <taxon>ecological metagenomes</taxon>
    </lineage>
</organism>
<name>A0A0F9G256_9ZZZZ</name>
<proteinExistence type="predicted"/>
<reference evidence="1" key="1">
    <citation type="journal article" date="2015" name="Nature">
        <title>Complex archaea that bridge the gap between prokaryotes and eukaryotes.</title>
        <authorList>
            <person name="Spang A."/>
            <person name="Saw J.H."/>
            <person name="Jorgensen S.L."/>
            <person name="Zaremba-Niedzwiedzka K."/>
            <person name="Martijn J."/>
            <person name="Lind A.E."/>
            <person name="van Eijk R."/>
            <person name="Schleper C."/>
            <person name="Guy L."/>
            <person name="Ettema T.J."/>
        </authorList>
    </citation>
    <scope>NUCLEOTIDE SEQUENCE</scope>
</reference>
<dbReference type="AlphaFoldDB" id="A0A0F9G256"/>
<protein>
    <recommendedName>
        <fullName evidence="2">Tail assembly chaperone</fullName>
    </recommendedName>
</protein>